<evidence type="ECO:0000256" key="3">
    <source>
        <dbReference type="ARBA" id="ARBA00022989"/>
    </source>
</evidence>
<evidence type="ECO:0000256" key="5">
    <source>
        <dbReference type="SAM" id="Coils"/>
    </source>
</evidence>
<evidence type="ECO:0000256" key="1">
    <source>
        <dbReference type="ARBA" id="ARBA00004141"/>
    </source>
</evidence>
<dbReference type="PATRIC" id="fig|1300222.3.peg.287"/>
<dbReference type="EMBL" id="APBN01000001">
    <property type="protein sequence ID" value="EMT54210.1"/>
    <property type="molecule type" value="Genomic_DNA"/>
</dbReference>
<evidence type="ECO:0000256" key="4">
    <source>
        <dbReference type="ARBA" id="ARBA00023136"/>
    </source>
</evidence>
<dbReference type="InterPro" id="IPR013525">
    <property type="entry name" value="ABC2_TM"/>
</dbReference>
<dbReference type="Pfam" id="PF12698">
    <property type="entry name" value="ABC2_membrane_3"/>
    <property type="match status" value="2"/>
</dbReference>
<dbReference type="STRING" id="1300222.I532_01350"/>
<feature type="transmembrane region" description="Helical" evidence="6">
    <location>
        <begin position="517"/>
        <end position="537"/>
    </location>
</feature>
<evidence type="ECO:0000259" key="7">
    <source>
        <dbReference type="Pfam" id="PF12698"/>
    </source>
</evidence>
<keyword evidence="2 6" id="KW-0812">Transmembrane</keyword>
<keyword evidence="5" id="KW-0175">Coiled coil</keyword>
<feature type="transmembrane region" description="Helical" evidence="6">
    <location>
        <begin position="619"/>
        <end position="638"/>
    </location>
</feature>
<dbReference type="GO" id="GO:0140359">
    <property type="term" value="F:ABC-type transporter activity"/>
    <property type="evidence" value="ECO:0007669"/>
    <property type="project" value="InterPro"/>
</dbReference>
<dbReference type="PANTHER" id="PTHR43077">
    <property type="entry name" value="TRANSPORT PERMEASE YVFS-RELATED"/>
    <property type="match status" value="1"/>
</dbReference>
<dbReference type="Proteomes" id="UP000012081">
    <property type="component" value="Unassembled WGS sequence"/>
</dbReference>
<accession>M8EFH1</accession>
<dbReference type="NCBIfam" id="TIGR03062">
    <property type="entry name" value="pip_yhgE_Cterm"/>
    <property type="match status" value="1"/>
</dbReference>
<keyword evidence="9" id="KW-1185">Reference proteome</keyword>
<reference evidence="8 9" key="1">
    <citation type="submission" date="2013-03" db="EMBL/GenBank/DDBJ databases">
        <title>Assembly of a new bacterial strain Brevibacillus borstelensis AK1.</title>
        <authorList>
            <person name="Rajan I."/>
            <person name="PoliReddy D."/>
            <person name="Sugumar T."/>
            <person name="Rathinam K."/>
            <person name="Alqarawi S."/>
            <person name="Khalil A.B."/>
            <person name="Sivakumar N."/>
        </authorList>
    </citation>
    <scope>NUCLEOTIDE SEQUENCE [LARGE SCALE GENOMIC DNA]</scope>
    <source>
        <strain evidence="8 9">AK1</strain>
    </source>
</reference>
<name>M8EFH1_9BACL</name>
<dbReference type="InterPro" id="IPR051328">
    <property type="entry name" value="T7SS_ABC-Transporter"/>
</dbReference>
<feature type="domain" description="ABC-2 type transporter transmembrane" evidence="7">
    <location>
        <begin position="2"/>
        <end position="133"/>
    </location>
</feature>
<dbReference type="Gene3D" id="3.40.1710.10">
    <property type="entry name" value="abc type-2 transporter like domain"/>
    <property type="match status" value="1"/>
</dbReference>
<evidence type="ECO:0000313" key="9">
    <source>
        <dbReference type="Proteomes" id="UP000012081"/>
    </source>
</evidence>
<dbReference type="Gene3D" id="1.10.287.1490">
    <property type="match status" value="1"/>
</dbReference>
<dbReference type="PANTHER" id="PTHR43077:SF5">
    <property type="entry name" value="PHAGE INFECTION PROTEIN"/>
    <property type="match status" value="1"/>
</dbReference>
<sequence length="707" mass="76233">MILPLLYSFLYLWAFWNPTELVNKLPLAVVNLDQGMVQGAKKVTLGQDLTNKLIADEKTNWQEVSLAEGEEGINKLDYFILLVIPEDFTAKAYSAGTSAPEQTQLQYRINEGANMLGAKISRTIAETVEKQLQHELTTRYLQVVFDNLMEGGEGLQKAADGSAALAAGTDQALNGANALAAGLKETHSGMAKLSSGLADLSTGANQLENGIIRLDTVAGLSSAAIGKTAERLQSLVSSSEKLSSDLDVISEGAQASIRELRNGRQAIAAVADSINTSAQSAAKLRDDALAPVNTALDKQQAAMDELNHSLVSLFDSHPELKNSEAGKRALNALENVSRYRQTVRDDMEQAKNSVDQLRADMASAHSRLNEADQSIQKQTDQLQAALNRIHSGINGLTSKLRNDAALASLPEQLRSLSENIHKLQEGSTALVNGLQTFGQGFSRLQEGNSRLMDGADKLSSGLGEISRGQHELTQKLQEAAGMAKQDGKADQRVQVIADPVVAVEQNLHPVPNNGTGFAPYFLALSLWVGSLVLFFVIDIKKVYAMPKRPLSYITNKYFALASVSILQAIISVFILHAGLGVHTELPPLLLYGFAILIGLCFTAILFMLLSVLGNDVGRFAAVLVLMLQLTSSSGSYPVELEPGLFSFIQPFLPMTYAVEGLRQLISVGNTGILQIDALALFLFGLGALVLLYVTKRRSIFEEISQSV</sequence>
<dbReference type="AlphaFoldDB" id="M8EFH1"/>
<dbReference type="NCBIfam" id="TIGR03061">
    <property type="entry name" value="pip_yhgE_Nterm"/>
    <property type="match status" value="1"/>
</dbReference>
<evidence type="ECO:0000256" key="2">
    <source>
        <dbReference type="ARBA" id="ARBA00022692"/>
    </source>
</evidence>
<dbReference type="InterPro" id="IPR017500">
    <property type="entry name" value="Phage_infect_YhgE_N"/>
</dbReference>
<feature type="coiled-coil region" evidence="5">
    <location>
        <begin position="340"/>
        <end position="388"/>
    </location>
</feature>
<organism evidence="8 9">
    <name type="scientific">Brevibacillus borstelensis AK1</name>
    <dbReference type="NCBI Taxonomy" id="1300222"/>
    <lineage>
        <taxon>Bacteria</taxon>
        <taxon>Bacillati</taxon>
        <taxon>Bacillota</taxon>
        <taxon>Bacilli</taxon>
        <taxon>Bacillales</taxon>
        <taxon>Paenibacillaceae</taxon>
        <taxon>Brevibacillus</taxon>
    </lineage>
</organism>
<evidence type="ECO:0000256" key="6">
    <source>
        <dbReference type="SAM" id="Phobius"/>
    </source>
</evidence>
<keyword evidence="4 6" id="KW-0472">Membrane</keyword>
<protein>
    <submittedName>
        <fullName evidence="8">YhgE1-like protein</fullName>
    </submittedName>
</protein>
<evidence type="ECO:0000313" key="8">
    <source>
        <dbReference type="EMBL" id="EMT54210.1"/>
    </source>
</evidence>
<comment type="caution">
    <text evidence="8">The sequence shown here is derived from an EMBL/GenBank/DDBJ whole genome shotgun (WGS) entry which is preliminary data.</text>
</comment>
<comment type="subcellular location">
    <subcellularLocation>
        <location evidence="1">Membrane</location>
        <topology evidence="1">Multi-pass membrane protein</topology>
    </subcellularLocation>
</comment>
<proteinExistence type="predicted"/>
<gene>
    <name evidence="8" type="ORF">I532_01350</name>
</gene>
<keyword evidence="3 6" id="KW-1133">Transmembrane helix</keyword>
<dbReference type="GO" id="GO:0016020">
    <property type="term" value="C:membrane"/>
    <property type="evidence" value="ECO:0007669"/>
    <property type="project" value="UniProtKB-SubCell"/>
</dbReference>
<dbReference type="NCBIfam" id="TIGR03057">
    <property type="entry name" value="xxxLxxG_by_4"/>
    <property type="match status" value="1"/>
</dbReference>
<dbReference type="InterPro" id="IPR023908">
    <property type="entry name" value="xxxLxxG_rpt"/>
</dbReference>
<feature type="domain" description="ABC-2 type transporter transmembrane" evidence="7">
    <location>
        <begin position="453"/>
        <end position="692"/>
    </location>
</feature>
<dbReference type="InterPro" id="IPR017501">
    <property type="entry name" value="Phage_infect_YhgE_C"/>
</dbReference>
<feature type="transmembrane region" description="Helical" evidence="6">
    <location>
        <begin position="588"/>
        <end position="612"/>
    </location>
</feature>
<feature type="transmembrane region" description="Helical" evidence="6">
    <location>
        <begin position="557"/>
        <end position="576"/>
    </location>
</feature>
<feature type="transmembrane region" description="Helical" evidence="6">
    <location>
        <begin position="671"/>
        <end position="693"/>
    </location>
</feature>